<accession>A0ACC2NSU6</accession>
<dbReference type="Proteomes" id="UP001239111">
    <property type="component" value="Chromosome 3"/>
</dbReference>
<comment type="caution">
    <text evidence="1">The sequence shown here is derived from an EMBL/GenBank/DDBJ whole genome shotgun (WGS) entry which is preliminary data.</text>
</comment>
<name>A0ACC2NSU6_9HYME</name>
<reference evidence="1" key="1">
    <citation type="submission" date="2023-04" db="EMBL/GenBank/DDBJ databases">
        <title>A chromosome-level genome assembly of the parasitoid wasp Eretmocerus hayati.</title>
        <authorList>
            <person name="Zhong Y."/>
            <person name="Liu S."/>
            <person name="Liu Y."/>
        </authorList>
    </citation>
    <scope>NUCLEOTIDE SEQUENCE</scope>
    <source>
        <strain evidence="1">ZJU_SS_LIU_2023</strain>
    </source>
</reference>
<protein>
    <submittedName>
        <fullName evidence="1">Uncharacterized protein</fullName>
    </submittedName>
</protein>
<keyword evidence="2" id="KW-1185">Reference proteome</keyword>
<organism evidence="1 2">
    <name type="scientific">Eretmocerus hayati</name>
    <dbReference type="NCBI Taxonomy" id="131215"/>
    <lineage>
        <taxon>Eukaryota</taxon>
        <taxon>Metazoa</taxon>
        <taxon>Ecdysozoa</taxon>
        <taxon>Arthropoda</taxon>
        <taxon>Hexapoda</taxon>
        <taxon>Insecta</taxon>
        <taxon>Pterygota</taxon>
        <taxon>Neoptera</taxon>
        <taxon>Endopterygota</taxon>
        <taxon>Hymenoptera</taxon>
        <taxon>Apocrita</taxon>
        <taxon>Proctotrupomorpha</taxon>
        <taxon>Chalcidoidea</taxon>
        <taxon>Aphelinidae</taxon>
        <taxon>Aphelininae</taxon>
        <taxon>Eretmocerus</taxon>
    </lineage>
</organism>
<evidence type="ECO:0000313" key="2">
    <source>
        <dbReference type="Proteomes" id="UP001239111"/>
    </source>
</evidence>
<gene>
    <name evidence="1" type="ORF">QAD02_005581</name>
</gene>
<dbReference type="EMBL" id="CM056743">
    <property type="protein sequence ID" value="KAJ8674319.1"/>
    <property type="molecule type" value="Genomic_DNA"/>
</dbReference>
<proteinExistence type="predicted"/>
<sequence>MENGDGAGESRSTTPVESLQGVTEDNLNQESAWARFISYIKEEFGIADNSAEKIRLKLVEDEFEIKHTVIQLYKRSQPGAQNQRENNATNGDTEISAENSSSSHVANTRSEESTPSLQMAGSNESANQVSDLTVRSDQVGKDNTDLRNQVSVICTQVANMAKVQADFQKTMNETLTSMRNDRTSQSELIMSLSGRMTSLEASLNEFKRSKPTNSSLPQASSVHSGSSAQDQRLPVPNLHGNIVTQNQGQSGPNNSLSNTSNQPAVIPMQVGHHSIKRDYKLTKDEKWDFFLDKFLLELNYLGIQYITRDLTTTSPISPTSPIAEPHKLIIKDVVLNRIDKIYHEKIVGEDDPLDILKTLRLAKTREVPTTSVSARHTLHTIKYEHTREKADEFIQRFEQIVRAHDNISGVDPISVAEKRDAIYQAIRIAYPGVQHANFLCQTHNQRELNYEELKKYIIERELDKLQNSDSDPKAALSAKKQRKFMPRNDASFKPKCKVCHQNTSDHNEKNCPWQGTGYKICYNCNQVVNHVAANCPMARTHQERRDNHSYRGHGRAFKRNSYPRQDDKKRPKTNAENFRGRGRGGRGRGRSFPNQQQPPSSNNQFPNSQGHMASLLPDISPNMKFLLLLVFCVGMSSTSPVRESIDHNVDKSSEVVANTKDLSNTTKTVYGVNELAQESMKDPDPAVDKEDSEQPDQDSSQALVRKPRSKDDEKYTSQELEKASRTMELFLERLIGDSPVRPSGANTGSSAPLPKPQDSAYPPMGPGSTFTYLMKSG</sequence>
<evidence type="ECO:0000313" key="1">
    <source>
        <dbReference type="EMBL" id="KAJ8674319.1"/>
    </source>
</evidence>